<evidence type="ECO:0000313" key="2">
    <source>
        <dbReference type="EMBL" id="MCI32637.1"/>
    </source>
</evidence>
<keyword evidence="3" id="KW-1185">Reference proteome</keyword>
<keyword evidence="1" id="KW-1133">Transmembrane helix</keyword>
<keyword evidence="1" id="KW-0472">Membrane</keyword>
<dbReference type="SUPFAM" id="SSF53756">
    <property type="entry name" value="UDP-Glycosyltransferase/glycogen phosphorylase"/>
    <property type="match status" value="1"/>
</dbReference>
<dbReference type="Proteomes" id="UP000265520">
    <property type="component" value="Unassembled WGS sequence"/>
</dbReference>
<proteinExistence type="predicted"/>
<keyword evidence="1" id="KW-0812">Transmembrane</keyword>
<feature type="transmembrane region" description="Helical" evidence="1">
    <location>
        <begin position="15"/>
        <end position="34"/>
    </location>
</feature>
<dbReference type="PANTHER" id="PTHR48045:SF11">
    <property type="entry name" value="UDP-GLYCOSYLTRANSFERASE 72B1"/>
    <property type="match status" value="1"/>
</dbReference>
<name>A0A392R8U0_9FABA</name>
<evidence type="ECO:0000313" key="3">
    <source>
        <dbReference type="Proteomes" id="UP000265520"/>
    </source>
</evidence>
<organism evidence="2 3">
    <name type="scientific">Trifolium medium</name>
    <dbReference type="NCBI Taxonomy" id="97028"/>
    <lineage>
        <taxon>Eukaryota</taxon>
        <taxon>Viridiplantae</taxon>
        <taxon>Streptophyta</taxon>
        <taxon>Embryophyta</taxon>
        <taxon>Tracheophyta</taxon>
        <taxon>Spermatophyta</taxon>
        <taxon>Magnoliopsida</taxon>
        <taxon>eudicotyledons</taxon>
        <taxon>Gunneridae</taxon>
        <taxon>Pentapetalae</taxon>
        <taxon>rosids</taxon>
        <taxon>fabids</taxon>
        <taxon>Fabales</taxon>
        <taxon>Fabaceae</taxon>
        <taxon>Papilionoideae</taxon>
        <taxon>50 kb inversion clade</taxon>
        <taxon>NPAAA clade</taxon>
        <taxon>Hologalegina</taxon>
        <taxon>IRL clade</taxon>
        <taxon>Trifolieae</taxon>
        <taxon>Trifolium</taxon>
    </lineage>
</organism>
<dbReference type="AlphaFoldDB" id="A0A392R8U0"/>
<protein>
    <submittedName>
        <fullName evidence="2">UDP-glycosyltransferase</fullName>
    </submittedName>
</protein>
<keyword evidence="2" id="KW-0808">Transferase</keyword>
<comment type="caution">
    <text evidence="2">The sequence shown here is derived from an EMBL/GenBank/DDBJ whole genome shotgun (WGS) entry which is preliminary data.</text>
</comment>
<sequence length="108" mass="12088">MFSTDAHDVAKQFNLLSYLFYASGAVLFSFFLTLPKLDEAASTQFLESSYETVNVPGVSDPYHVKELPDPFLCERSSDTYKSILDVCQKLSLFDGVIINTFTDLEPDA</sequence>
<dbReference type="Gene3D" id="3.40.50.2000">
    <property type="entry name" value="Glycogen Phosphorylase B"/>
    <property type="match status" value="1"/>
</dbReference>
<accession>A0A392R8U0</accession>
<dbReference type="EMBL" id="LXQA010197416">
    <property type="protein sequence ID" value="MCI32637.1"/>
    <property type="molecule type" value="Genomic_DNA"/>
</dbReference>
<evidence type="ECO:0000256" key="1">
    <source>
        <dbReference type="SAM" id="Phobius"/>
    </source>
</evidence>
<dbReference type="PANTHER" id="PTHR48045">
    <property type="entry name" value="UDP-GLYCOSYLTRANSFERASE 72B1"/>
    <property type="match status" value="1"/>
</dbReference>
<reference evidence="2 3" key="1">
    <citation type="journal article" date="2018" name="Front. Plant Sci.">
        <title>Red Clover (Trifolium pratense) and Zigzag Clover (T. medium) - A Picture of Genomic Similarities and Differences.</title>
        <authorList>
            <person name="Dluhosova J."/>
            <person name="Istvanek J."/>
            <person name="Nedelnik J."/>
            <person name="Repkova J."/>
        </authorList>
    </citation>
    <scope>NUCLEOTIDE SEQUENCE [LARGE SCALE GENOMIC DNA]</scope>
    <source>
        <strain evidence="3">cv. 10/8</strain>
        <tissue evidence="2">Leaf</tissue>
    </source>
</reference>
<dbReference type="GO" id="GO:0016740">
    <property type="term" value="F:transferase activity"/>
    <property type="evidence" value="ECO:0007669"/>
    <property type="project" value="UniProtKB-KW"/>
</dbReference>
<feature type="non-terminal residue" evidence="2">
    <location>
        <position position="108"/>
    </location>
</feature>